<protein>
    <recommendedName>
        <fullName evidence="4">DUF72 domain-containing protein</fullName>
    </recommendedName>
</protein>
<dbReference type="EMBL" id="AGJK01000226">
    <property type="protein sequence ID" value="EHP89961.1"/>
    <property type="molecule type" value="Genomic_DNA"/>
</dbReference>
<dbReference type="SUPFAM" id="SSF117396">
    <property type="entry name" value="TM1631-like"/>
    <property type="match status" value="1"/>
</dbReference>
<comment type="caution">
    <text evidence="2">The sequence shown here is derived from an EMBL/GenBank/DDBJ whole genome shotgun (WGS) entry which is preliminary data.</text>
</comment>
<dbReference type="InterPro" id="IPR036520">
    <property type="entry name" value="UPF0759_sf"/>
</dbReference>
<evidence type="ECO:0000313" key="2">
    <source>
        <dbReference type="EMBL" id="EHP89961.1"/>
    </source>
</evidence>
<sequence length="300" mass="33748">MELLSVTAVGTAGWNVPRAYADRFPQTGSHLERYAQRFNAVEINTSFYRPHRVATYERWAAAVPERFRFAVKVPRTITHERRLENVDEPLARFFDEIAGLGLKLGPLLLQLPPSLPFQSGTSGEFLQRFRRTFSGSIVCEPRHPSWFTPSVNTLLRCSWTVAEHRRRTRASPAREAQAGQPEARTPPARRSHRLPPVPASPGRGHPRPCCRLAAPRGVPRRSAPREVGPEQSAGRASRDRLRPSSQPLRRCCADSRQDRAVHPRHTIGAASATADTLPALERPLHRLLAHPTRFERVTFA</sequence>
<proteinExistence type="predicted"/>
<organism evidence="2 3">
    <name type="scientific">Methylorubrum extorquens DSM 13060</name>
    <dbReference type="NCBI Taxonomy" id="882800"/>
    <lineage>
        <taxon>Bacteria</taxon>
        <taxon>Pseudomonadati</taxon>
        <taxon>Pseudomonadota</taxon>
        <taxon>Alphaproteobacteria</taxon>
        <taxon>Hyphomicrobiales</taxon>
        <taxon>Methylobacteriaceae</taxon>
        <taxon>Methylorubrum</taxon>
    </lineage>
</organism>
<dbReference type="Gene3D" id="3.20.20.410">
    <property type="entry name" value="Protein of unknown function UPF0759"/>
    <property type="match status" value="1"/>
</dbReference>
<evidence type="ECO:0008006" key="4">
    <source>
        <dbReference type="Google" id="ProtNLM"/>
    </source>
</evidence>
<dbReference type="InterPro" id="IPR002763">
    <property type="entry name" value="DUF72"/>
</dbReference>
<dbReference type="Pfam" id="PF01904">
    <property type="entry name" value="DUF72"/>
    <property type="match status" value="1"/>
</dbReference>
<evidence type="ECO:0000313" key="3">
    <source>
        <dbReference type="Proteomes" id="UP000004382"/>
    </source>
</evidence>
<dbReference type="AlphaFoldDB" id="H1KR95"/>
<gene>
    <name evidence="2" type="ORF">MetexDRAFT_5158</name>
</gene>
<evidence type="ECO:0000256" key="1">
    <source>
        <dbReference type="SAM" id="MobiDB-lite"/>
    </source>
</evidence>
<dbReference type="PANTHER" id="PTHR30348:SF14">
    <property type="entry name" value="BLR8050 PROTEIN"/>
    <property type="match status" value="1"/>
</dbReference>
<name>H1KR95_METEX</name>
<reference evidence="2 3" key="1">
    <citation type="submission" date="2011-09" db="EMBL/GenBank/DDBJ databases">
        <title>The draft genome of Methylobacterium extorquens DSM 13060.</title>
        <authorList>
            <consortium name="US DOE Joint Genome Institute (JGI-PGF)"/>
            <person name="Lucas S."/>
            <person name="Han J."/>
            <person name="Lapidus A."/>
            <person name="Cheng J.-F."/>
            <person name="Goodwin L."/>
            <person name="Pitluck S."/>
            <person name="Peters L."/>
            <person name="Land M.L."/>
            <person name="Hauser L."/>
            <person name="Koskimaki J."/>
            <person name="Halonen O."/>
            <person name="Pirttila A."/>
            <person name="Frank C."/>
            <person name="Woyke T.J."/>
        </authorList>
    </citation>
    <scope>NUCLEOTIDE SEQUENCE [LARGE SCALE GENOMIC DNA]</scope>
    <source>
        <strain evidence="2 3">DSM 13060</strain>
    </source>
</reference>
<dbReference type="PANTHER" id="PTHR30348">
    <property type="entry name" value="UNCHARACTERIZED PROTEIN YECE"/>
    <property type="match status" value="1"/>
</dbReference>
<dbReference type="Proteomes" id="UP000004382">
    <property type="component" value="Unassembled WGS sequence"/>
</dbReference>
<accession>H1KR95</accession>
<feature type="region of interest" description="Disordered" evidence="1">
    <location>
        <begin position="166"/>
        <end position="249"/>
    </location>
</feature>